<name>A0ABR4PUZ7_9HELO</name>
<comment type="subcellular location">
    <subcellularLocation>
        <location evidence="2">Chromosome</location>
        <location evidence="2">Centromere</location>
    </subcellularLocation>
    <subcellularLocation>
        <location evidence="1">Nucleus</location>
    </subcellularLocation>
</comment>
<evidence type="ECO:0000313" key="7">
    <source>
        <dbReference type="EMBL" id="KAL3427055.1"/>
    </source>
</evidence>
<protein>
    <submittedName>
        <fullName evidence="7">Mis6 domain-containing protein</fullName>
    </submittedName>
</protein>
<dbReference type="EMBL" id="JBFCZG010000001">
    <property type="protein sequence ID" value="KAL3427055.1"/>
    <property type="molecule type" value="Genomic_DNA"/>
</dbReference>
<reference evidence="7 8" key="1">
    <citation type="submission" date="2024-06" db="EMBL/GenBank/DDBJ databases">
        <title>Complete genome of Phlyctema vagabunda strain 19-DSS-EL-015.</title>
        <authorList>
            <person name="Fiorenzani C."/>
        </authorList>
    </citation>
    <scope>NUCLEOTIDE SEQUENCE [LARGE SCALE GENOMIC DNA]</scope>
    <source>
        <strain evidence="7 8">19-DSS-EL-015</strain>
    </source>
</reference>
<dbReference type="InterPro" id="IPR012485">
    <property type="entry name" value="CENP-I"/>
</dbReference>
<keyword evidence="8" id="KW-1185">Reference proteome</keyword>
<evidence type="ECO:0000256" key="1">
    <source>
        <dbReference type="ARBA" id="ARBA00004123"/>
    </source>
</evidence>
<evidence type="ECO:0000256" key="2">
    <source>
        <dbReference type="ARBA" id="ARBA00004584"/>
    </source>
</evidence>
<keyword evidence="4" id="KW-0158">Chromosome</keyword>
<comment type="caution">
    <text evidence="7">The sequence shown here is derived from an EMBL/GenBank/DDBJ whole genome shotgun (WGS) entry which is preliminary data.</text>
</comment>
<evidence type="ECO:0000313" key="8">
    <source>
        <dbReference type="Proteomes" id="UP001629113"/>
    </source>
</evidence>
<proteinExistence type="inferred from homology"/>
<evidence type="ECO:0000256" key="6">
    <source>
        <dbReference type="ARBA" id="ARBA00023328"/>
    </source>
</evidence>
<evidence type="ECO:0000256" key="4">
    <source>
        <dbReference type="ARBA" id="ARBA00022454"/>
    </source>
</evidence>
<dbReference type="Proteomes" id="UP001629113">
    <property type="component" value="Unassembled WGS sequence"/>
</dbReference>
<sequence length="396" mass="43945">MVAVIGDPLLQKLMQLRSTDAAIRRVDNWLMAFFEDQLQSPNQAEGNILSMLSAVLQYAHYTKTLPSACFLYLKAMAVDWNGITGREVILALLAYTPISSFTELQAAIFQALEEAVLDGSVDSQIVLLDFYNDLLRQWSTAMLAANEHTDAHSDAIKSLINHASLLSLVILQASSSVAAYSRILDFYETAGFVGSQPSLVSLRCIVVPPSTIIYTLSFTHSINILSRLCGMLAVYKQALEAATKVRPYDKASVNRFNGLIMDICNCLWRDRAFNTNDPNANGCLIPPQTLPGLTSYVASLNTPLELTSLFNLSCAPPIALLSISYVREEEDKKVDEIELRHRGPPTQKSLAILARNRGIKLLWPDYRLGVLRYLERKGVEGITALMSNTMKHLMKK</sequence>
<keyword evidence="5" id="KW-0539">Nucleus</keyword>
<dbReference type="PANTHER" id="PTHR48208:SF2">
    <property type="entry name" value="CENTROMERE PROTEIN I"/>
    <property type="match status" value="1"/>
</dbReference>
<organism evidence="7 8">
    <name type="scientific">Phlyctema vagabunda</name>
    <dbReference type="NCBI Taxonomy" id="108571"/>
    <lineage>
        <taxon>Eukaryota</taxon>
        <taxon>Fungi</taxon>
        <taxon>Dikarya</taxon>
        <taxon>Ascomycota</taxon>
        <taxon>Pezizomycotina</taxon>
        <taxon>Leotiomycetes</taxon>
        <taxon>Helotiales</taxon>
        <taxon>Dermateaceae</taxon>
        <taxon>Phlyctema</taxon>
    </lineage>
</organism>
<accession>A0ABR4PUZ7</accession>
<dbReference type="PANTHER" id="PTHR48208">
    <property type="entry name" value="CENTROMERE PROTEIN I"/>
    <property type="match status" value="1"/>
</dbReference>
<gene>
    <name evidence="7" type="ORF">PVAG01_00564</name>
</gene>
<comment type="similarity">
    <text evidence="3">Belongs to the CENP-I/CTF3 family.</text>
</comment>
<dbReference type="Pfam" id="PF07778">
    <property type="entry name" value="CENP-I"/>
    <property type="match status" value="1"/>
</dbReference>
<evidence type="ECO:0000256" key="5">
    <source>
        <dbReference type="ARBA" id="ARBA00023242"/>
    </source>
</evidence>
<keyword evidence="6" id="KW-0137">Centromere</keyword>
<evidence type="ECO:0000256" key="3">
    <source>
        <dbReference type="ARBA" id="ARBA00005470"/>
    </source>
</evidence>